<dbReference type="KEGG" id="aten:116304945"/>
<organism evidence="14 15">
    <name type="scientific">Actinia tenebrosa</name>
    <name type="common">Australian red waratah sea anemone</name>
    <dbReference type="NCBI Taxonomy" id="6105"/>
    <lineage>
        <taxon>Eukaryota</taxon>
        <taxon>Metazoa</taxon>
        <taxon>Cnidaria</taxon>
        <taxon>Anthozoa</taxon>
        <taxon>Hexacorallia</taxon>
        <taxon>Actiniaria</taxon>
        <taxon>Actiniidae</taxon>
        <taxon>Actinia</taxon>
    </lineage>
</organism>
<dbReference type="Proteomes" id="UP000515163">
    <property type="component" value="Unplaced"/>
</dbReference>
<accession>A0A6P8IU90</accession>
<dbReference type="OrthoDB" id="5954366at2759"/>
<dbReference type="Gene3D" id="3.80.10.10">
    <property type="entry name" value="Ribonuclease Inhibitor"/>
    <property type="match status" value="1"/>
</dbReference>
<dbReference type="GO" id="GO:0008528">
    <property type="term" value="F:G protein-coupled peptide receptor activity"/>
    <property type="evidence" value="ECO:0007669"/>
    <property type="project" value="TreeGrafter"/>
</dbReference>
<evidence type="ECO:0000256" key="4">
    <source>
        <dbReference type="ARBA" id="ARBA00022692"/>
    </source>
</evidence>
<comment type="subcellular location">
    <subcellularLocation>
        <location evidence="1">Cell membrane</location>
        <topology evidence="1">Multi-pass membrane protein</topology>
    </subcellularLocation>
</comment>
<keyword evidence="9" id="KW-0675">Receptor</keyword>
<evidence type="ECO:0000256" key="12">
    <source>
        <dbReference type="SAM" id="SignalP"/>
    </source>
</evidence>
<reference evidence="15 16" key="1">
    <citation type="submission" date="2025-04" db="UniProtKB">
        <authorList>
            <consortium name="RefSeq"/>
        </authorList>
    </citation>
    <scope>IDENTIFICATION</scope>
    <source>
        <tissue evidence="15 16">Tentacle</tissue>
    </source>
</reference>
<keyword evidence="12" id="KW-0732">Signal</keyword>
<dbReference type="Pfam" id="PF13855">
    <property type="entry name" value="LRR_8"/>
    <property type="match status" value="1"/>
</dbReference>
<evidence type="ECO:0000256" key="5">
    <source>
        <dbReference type="ARBA" id="ARBA00022737"/>
    </source>
</evidence>
<evidence type="ECO:0000256" key="11">
    <source>
        <dbReference type="SAM" id="Phobius"/>
    </source>
</evidence>
<dbReference type="PROSITE" id="PS50262">
    <property type="entry name" value="G_PROTEIN_RECEP_F1_2"/>
    <property type="match status" value="1"/>
</dbReference>
<dbReference type="InterPro" id="IPR001611">
    <property type="entry name" value="Leu-rich_rpt"/>
</dbReference>
<feature type="transmembrane region" description="Helical" evidence="11">
    <location>
        <begin position="483"/>
        <end position="506"/>
    </location>
</feature>
<feature type="transmembrane region" description="Helical" evidence="11">
    <location>
        <begin position="301"/>
        <end position="326"/>
    </location>
</feature>
<feature type="transmembrane region" description="Helical" evidence="11">
    <location>
        <begin position="271"/>
        <end position="289"/>
    </location>
</feature>
<feature type="domain" description="G-protein coupled receptors family 1 profile" evidence="13">
    <location>
        <begin position="280"/>
        <end position="548"/>
    </location>
</feature>
<dbReference type="AlphaFoldDB" id="A0A6P8IU90"/>
<proteinExistence type="predicted"/>
<keyword evidence="6 11" id="KW-1133">Transmembrane helix</keyword>
<evidence type="ECO:0000256" key="9">
    <source>
        <dbReference type="ARBA" id="ARBA00023170"/>
    </source>
</evidence>
<dbReference type="RefSeq" id="XP_031570610.1">
    <property type="nucleotide sequence ID" value="XM_031714750.1"/>
</dbReference>
<name>A0A6P8IU90_ACTTE</name>
<dbReference type="SUPFAM" id="SSF81321">
    <property type="entry name" value="Family A G protein-coupled receptor-like"/>
    <property type="match status" value="1"/>
</dbReference>
<evidence type="ECO:0000259" key="13">
    <source>
        <dbReference type="PROSITE" id="PS50262"/>
    </source>
</evidence>
<dbReference type="CDD" id="cd00637">
    <property type="entry name" value="7tm_classA_rhodopsin-like"/>
    <property type="match status" value="1"/>
</dbReference>
<feature type="transmembrane region" description="Helical" evidence="11">
    <location>
        <begin position="438"/>
        <end position="462"/>
    </location>
</feature>
<dbReference type="GeneID" id="116304945"/>
<sequence>MFIRTLWIMYLLFHQVYSEDSLAWSECTPSCLCAIDSNNYIHAHCTSIQQLPDTALNNLSYGLYSLSLQNSSLKRITSNAFRGFESLQKLSLTNNGIQIIDEGAFKTFNSLRILDLRQNDIKIWRVGSSGVLSSLKTILMSGNKHWVPDENLLRLRSLKEVSGVTWSSQCTECTLLKTSEIKDSEDLTDLTDLNATNSTNGSIEDNSCPITLDIFFIHHKEVTYDKAYEFVKLGFSPQCLCLSLECQDSEIAHLYFKQLYDTPKQLFHTQYALGIVVLLINLLVVLVVITSKGLRTNASFILICSMAMSDVLIGLYTVGIAVFNPFTESTVTPSKMMKNEISMCPYLGFVFTTGQTTTVFISLLLTVERYLAIVRCIRPRPKLQFKYSLGISALIWMLGFSFAVPPLFGVKQLRYHKWFQCTMPFHKSTGVLDDTSTVTLVIAIGFVMVYVTSVGLYLYIYFFFCKSTAHLAIRREARLAKRLSLVVCTNFLFFVVPTVLFLYYVYRFMAVLFDVGETFASLQGFIIMGTWVPVTLLAVNSLLNPFMYAFRHQKFRREISRICRRLDKYFGQTVVTQGDLNKYQRKNSPLNQKDHLHFLMLRKNEHERCL</sequence>
<keyword evidence="5" id="KW-0677">Repeat</keyword>
<gene>
    <name evidence="15 16" type="primary">LOC116304945</name>
</gene>
<keyword evidence="3" id="KW-0433">Leucine-rich repeat</keyword>
<feature type="transmembrane region" description="Helical" evidence="11">
    <location>
        <begin position="387"/>
        <end position="408"/>
    </location>
</feature>
<evidence type="ECO:0000313" key="15">
    <source>
        <dbReference type="RefSeq" id="XP_031570609.1"/>
    </source>
</evidence>
<dbReference type="InterPro" id="IPR000276">
    <property type="entry name" value="GPCR_Rhodpsn"/>
</dbReference>
<dbReference type="SUPFAM" id="SSF52058">
    <property type="entry name" value="L domain-like"/>
    <property type="match status" value="1"/>
</dbReference>
<dbReference type="Gene3D" id="1.20.1070.10">
    <property type="entry name" value="Rhodopsin 7-helix transmembrane proteins"/>
    <property type="match status" value="1"/>
</dbReference>
<keyword evidence="2" id="KW-1003">Cell membrane</keyword>
<keyword evidence="4 11" id="KW-0812">Transmembrane</keyword>
<protein>
    <submittedName>
        <fullName evidence="15 16">Follicle-stimulating hormone receptor-like</fullName>
    </submittedName>
</protein>
<dbReference type="PANTHER" id="PTHR24372:SF77">
    <property type="entry name" value="G-PROTEIN COUPLED RECEPTORS FAMILY 1 PROFILE DOMAIN-CONTAINING PROTEIN"/>
    <property type="match status" value="1"/>
</dbReference>
<dbReference type="Pfam" id="PF00001">
    <property type="entry name" value="7tm_1"/>
    <property type="match status" value="1"/>
</dbReference>
<dbReference type="PANTHER" id="PTHR24372">
    <property type="entry name" value="GLYCOPROTEIN HORMONE RECEPTOR"/>
    <property type="match status" value="1"/>
</dbReference>
<evidence type="ECO:0000256" key="8">
    <source>
        <dbReference type="ARBA" id="ARBA00023136"/>
    </source>
</evidence>
<evidence type="ECO:0000256" key="10">
    <source>
        <dbReference type="ARBA" id="ARBA00023224"/>
    </source>
</evidence>
<evidence type="ECO:0000256" key="3">
    <source>
        <dbReference type="ARBA" id="ARBA00022614"/>
    </source>
</evidence>
<feature type="transmembrane region" description="Helical" evidence="11">
    <location>
        <begin position="526"/>
        <end position="550"/>
    </location>
</feature>
<keyword evidence="10" id="KW-0807">Transducer</keyword>
<keyword evidence="14" id="KW-1185">Reference proteome</keyword>
<evidence type="ECO:0000256" key="7">
    <source>
        <dbReference type="ARBA" id="ARBA00023040"/>
    </source>
</evidence>
<feature type="chain" id="PRO_5044653234" evidence="12">
    <location>
        <begin position="19"/>
        <end position="610"/>
    </location>
</feature>
<dbReference type="PRINTS" id="PR00237">
    <property type="entry name" value="GPCRRHODOPSN"/>
</dbReference>
<evidence type="ECO:0000256" key="1">
    <source>
        <dbReference type="ARBA" id="ARBA00004651"/>
    </source>
</evidence>
<keyword evidence="7" id="KW-0297">G-protein coupled receptor</keyword>
<dbReference type="GO" id="GO:0009755">
    <property type="term" value="P:hormone-mediated signaling pathway"/>
    <property type="evidence" value="ECO:0007669"/>
    <property type="project" value="TreeGrafter"/>
</dbReference>
<feature type="transmembrane region" description="Helical" evidence="11">
    <location>
        <begin position="346"/>
        <end position="367"/>
    </location>
</feature>
<dbReference type="GO" id="GO:0007189">
    <property type="term" value="P:adenylate cyclase-activating G protein-coupled receptor signaling pathway"/>
    <property type="evidence" value="ECO:0007669"/>
    <property type="project" value="TreeGrafter"/>
</dbReference>
<dbReference type="InterPro" id="IPR017452">
    <property type="entry name" value="GPCR_Rhodpsn_7TM"/>
</dbReference>
<feature type="signal peptide" evidence="12">
    <location>
        <begin position="1"/>
        <end position="18"/>
    </location>
</feature>
<dbReference type="InterPro" id="IPR032675">
    <property type="entry name" value="LRR_dom_sf"/>
</dbReference>
<keyword evidence="8 11" id="KW-0472">Membrane</keyword>
<dbReference type="RefSeq" id="XP_031570609.1">
    <property type="nucleotide sequence ID" value="XM_031714749.1"/>
</dbReference>
<evidence type="ECO:0000313" key="16">
    <source>
        <dbReference type="RefSeq" id="XP_031570610.1"/>
    </source>
</evidence>
<evidence type="ECO:0000256" key="2">
    <source>
        <dbReference type="ARBA" id="ARBA00022475"/>
    </source>
</evidence>
<evidence type="ECO:0000313" key="14">
    <source>
        <dbReference type="Proteomes" id="UP000515163"/>
    </source>
</evidence>
<evidence type="ECO:0000256" key="6">
    <source>
        <dbReference type="ARBA" id="ARBA00022989"/>
    </source>
</evidence>
<dbReference type="GO" id="GO:0005886">
    <property type="term" value="C:plasma membrane"/>
    <property type="evidence" value="ECO:0007669"/>
    <property type="project" value="UniProtKB-SubCell"/>
</dbReference>